<dbReference type="GO" id="GO:0005524">
    <property type="term" value="F:ATP binding"/>
    <property type="evidence" value="ECO:0007669"/>
    <property type="project" value="UniProtKB-KW"/>
</dbReference>
<evidence type="ECO:0000256" key="1">
    <source>
        <dbReference type="ARBA" id="ARBA00012023"/>
    </source>
</evidence>
<evidence type="ECO:0000256" key="2">
    <source>
        <dbReference type="ARBA" id="ARBA00022679"/>
    </source>
</evidence>
<keyword evidence="4 6" id="KW-0418">Kinase</keyword>
<sequence length="424" mass="48369">MSNQDHAFPLDRYSFLNEGVASLVFAYNALSADDPMTGMVLRVPKFPYRSQEQDNVARQRIRQVFSALFGEEYILTEEPVVISYESLRALLDKSQPSRSLNRYSVFNSDHVIGSGDWPAWMMDNMTVIDAQTLFTAELKPKWGFLPILGQYRTKTVQSFICRHCLYQSLKHSDGRVSEVSTFCPLDFFSSSRARRKSSLSDMLITPQNNFVVFDDRGRPLFDEASRPINNADLVDLVDVVLSNHESLLGRIQHAQQLSRMALGHVAALLPNITEDQWKELNEDPLSHSLVESIRSSPICDIALQDFGPCLRTGKRYMQHLPSIQRPSLPKPQVNNVVDELRKVLLEMTARDISLMITFSPTTSNTPSRTKSRLPIHTAVVNGSFWRYKIAVVDLECKYPKKLPHWCDVDQTMLKHFEKLCALQD</sequence>
<dbReference type="InterPro" id="IPR043001">
    <property type="entry name" value="IP5_2-K_N_lobe"/>
</dbReference>
<comment type="function">
    <text evidence="6">Phosphorylates Ins(1,3,4,5,6)P5 at position 2 to form Ins(1,2,3,4,5,6)P6 (InsP6 or phytate).</text>
</comment>
<protein>
    <recommendedName>
        <fullName evidence="1 6">Inositol-pentakisphosphate 2-kinase</fullName>
        <ecNumber evidence="1 6">2.7.1.158</ecNumber>
    </recommendedName>
</protein>
<dbReference type="PANTHER" id="PTHR14456">
    <property type="entry name" value="INOSITOL POLYPHOSPHATE KINASE 1"/>
    <property type="match status" value="1"/>
</dbReference>
<dbReference type="Gene3D" id="3.30.200.110">
    <property type="entry name" value="Inositol-pentakisphosphate 2-kinase, N-lobe"/>
    <property type="match status" value="1"/>
</dbReference>
<organism evidence="7">
    <name type="scientific">Spongospora subterranea</name>
    <dbReference type="NCBI Taxonomy" id="70186"/>
    <lineage>
        <taxon>Eukaryota</taxon>
        <taxon>Sar</taxon>
        <taxon>Rhizaria</taxon>
        <taxon>Endomyxa</taxon>
        <taxon>Phytomyxea</taxon>
        <taxon>Plasmodiophorida</taxon>
        <taxon>Plasmodiophoridae</taxon>
        <taxon>Spongospora</taxon>
    </lineage>
</organism>
<dbReference type="PANTHER" id="PTHR14456:SF2">
    <property type="entry name" value="INOSITOL-PENTAKISPHOSPHATE 2-KINASE"/>
    <property type="match status" value="1"/>
</dbReference>
<comment type="catalytic activity">
    <reaction evidence="6">
        <text>1D-myo-inositol 1,3,4,5,6-pentakisphosphate + ATP = 1D-myo-inositol hexakisphosphate + ADP + H(+)</text>
        <dbReference type="Rhea" id="RHEA:20313"/>
        <dbReference type="ChEBI" id="CHEBI:15378"/>
        <dbReference type="ChEBI" id="CHEBI:30616"/>
        <dbReference type="ChEBI" id="CHEBI:57733"/>
        <dbReference type="ChEBI" id="CHEBI:58130"/>
        <dbReference type="ChEBI" id="CHEBI:456216"/>
        <dbReference type="EC" id="2.7.1.158"/>
    </reaction>
</comment>
<accession>A0A0H5RNU4</accession>
<dbReference type="Pfam" id="PF06090">
    <property type="entry name" value="Ins_P5_2-kin"/>
    <property type="match status" value="1"/>
</dbReference>
<proteinExistence type="predicted"/>
<evidence type="ECO:0000256" key="4">
    <source>
        <dbReference type="ARBA" id="ARBA00022777"/>
    </source>
</evidence>
<reference evidence="7" key="1">
    <citation type="submission" date="2015-04" db="EMBL/GenBank/DDBJ databases">
        <title>The genome sequence of the plant pathogenic Rhizarian Plasmodiophora brassicae reveals insights in its biotrophic life cycle and the origin of chitin synthesis.</title>
        <authorList>
            <person name="Schwelm A."/>
            <person name="Fogelqvist J."/>
            <person name="Knaust A."/>
            <person name="Julke S."/>
            <person name="Lilja T."/>
            <person name="Dhandapani V."/>
            <person name="Bonilla-Rosso G."/>
            <person name="Karlsson M."/>
            <person name="Shevchenko A."/>
            <person name="Choi S.R."/>
            <person name="Kim H.G."/>
            <person name="Park J.Y."/>
            <person name="Lim Y.P."/>
            <person name="Ludwig-Muller J."/>
            <person name="Dixelius C."/>
        </authorList>
    </citation>
    <scope>NUCLEOTIDE SEQUENCE</scope>
    <source>
        <tissue evidence="7">Potato root galls</tissue>
    </source>
</reference>
<dbReference type="GO" id="GO:0035299">
    <property type="term" value="F:inositol-1,3,4,5,6-pentakisphosphate 2-kinase activity"/>
    <property type="evidence" value="ECO:0007669"/>
    <property type="project" value="UniProtKB-EC"/>
</dbReference>
<dbReference type="GO" id="GO:0005634">
    <property type="term" value="C:nucleus"/>
    <property type="evidence" value="ECO:0007669"/>
    <property type="project" value="TreeGrafter"/>
</dbReference>
<dbReference type="GO" id="GO:0032958">
    <property type="term" value="P:inositol phosphate biosynthetic process"/>
    <property type="evidence" value="ECO:0007669"/>
    <property type="project" value="TreeGrafter"/>
</dbReference>
<evidence type="ECO:0000256" key="5">
    <source>
        <dbReference type="ARBA" id="ARBA00022840"/>
    </source>
</evidence>
<dbReference type="EC" id="2.7.1.158" evidence="1 6"/>
<evidence type="ECO:0000256" key="6">
    <source>
        <dbReference type="RuleBase" id="RU364126"/>
    </source>
</evidence>
<keyword evidence="2 6" id="KW-0808">Transferase</keyword>
<dbReference type="InterPro" id="IPR009286">
    <property type="entry name" value="Ins_P5_2-kin"/>
</dbReference>
<evidence type="ECO:0000256" key="3">
    <source>
        <dbReference type="ARBA" id="ARBA00022741"/>
    </source>
</evidence>
<evidence type="ECO:0000313" key="7">
    <source>
        <dbReference type="EMBL" id="CRZ10404.1"/>
    </source>
</evidence>
<name>A0A0H5RNU4_9EUKA</name>
<dbReference type="AlphaFoldDB" id="A0A0H5RNU4"/>
<dbReference type="EMBL" id="HACM01009962">
    <property type="protein sequence ID" value="CRZ10404.1"/>
    <property type="molecule type" value="Transcribed_RNA"/>
</dbReference>
<keyword evidence="3 6" id="KW-0547">Nucleotide-binding</keyword>
<comment type="domain">
    <text evidence="6">The EXKPK motif is conserved in inositol-pentakisphosphate 2-kinases of both family 1 and 2.</text>
</comment>
<keyword evidence="5 6" id="KW-0067">ATP-binding</keyword>